<protein>
    <submittedName>
        <fullName evidence="1">Uncharacterized protein</fullName>
    </submittedName>
</protein>
<proteinExistence type="predicted"/>
<accession>A0A0K2U4N8</accession>
<name>A0A0K2U4N8_LEPSM</name>
<dbReference type="AlphaFoldDB" id="A0A0K2U4N8"/>
<evidence type="ECO:0000313" key="1">
    <source>
        <dbReference type="EMBL" id="CDW32995.1"/>
    </source>
</evidence>
<organism evidence="1">
    <name type="scientific">Lepeophtheirus salmonis</name>
    <name type="common">Salmon louse</name>
    <name type="synonym">Caligus salmonis</name>
    <dbReference type="NCBI Taxonomy" id="72036"/>
    <lineage>
        <taxon>Eukaryota</taxon>
        <taxon>Metazoa</taxon>
        <taxon>Ecdysozoa</taxon>
        <taxon>Arthropoda</taxon>
        <taxon>Crustacea</taxon>
        <taxon>Multicrustacea</taxon>
        <taxon>Hexanauplia</taxon>
        <taxon>Copepoda</taxon>
        <taxon>Siphonostomatoida</taxon>
        <taxon>Caligidae</taxon>
        <taxon>Lepeophtheirus</taxon>
    </lineage>
</organism>
<dbReference type="EMBL" id="HACA01015634">
    <property type="protein sequence ID" value="CDW32995.1"/>
    <property type="molecule type" value="Transcribed_RNA"/>
</dbReference>
<reference evidence="1" key="1">
    <citation type="submission" date="2014-05" db="EMBL/GenBank/DDBJ databases">
        <authorList>
            <person name="Chronopoulou M."/>
        </authorList>
    </citation>
    <scope>NUCLEOTIDE SEQUENCE</scope>
    <source>
        <tissue evidence="1">Whole organism</tissue>
    </source>
</reference>
<sequence>MNVGEKISNSLRHVSTKTTISGSPLVFK</sequence>